<feature type="compositionally biased region" description="Polar residues" evidence="7">
    <location>
        <begin position="163"/>
        <end position="172"/>
    </location>
</feature>
<reference evidence="9 10" key="1">
    <citation type="submission" date="2016-02" db="EMBL/GenBank/DDBJ databases">
        <title>Complete genome sequence and transcriptome regulation of the pentose utilising yeast Sugiyamaella lignohabitans.</title>
        <authorList>
            <person name="Bellasio M."/>
            <person name="Peymann A."/>
            <person name="Valli M."/>
            <person name="Sipitzky M."/>
            <person name="Graf A."/>
            <person name="Sauer M."/>
            <person name="Marx H."/>
            <person name="Mattanovich D."/>
        </authorList>
    </citation>
    <scope>NUCLEOTIDE SEQUENCE [LARGE SCALE GENOMIC DNA]</scope>
    <source>
        <strain evidence="9 10">CBS 10342</strain>
    </source>
</reference>
<evidence type="ECO:0000259" key="8">
    <source>
        <dbReference type="Pfam" id="PF17177"/>
    </source>
</evidence>
<proteinExistence type="inferred from homology"/>
<evidence type="ECO:0000256" key="6">
    <source>
        <dbReference type="PROSITE-ProRule" id="PRU00708"/>
    </source>
</evidence>
<feature type="compositionally biased region" description="Gly residues" evidence="7">
    <location>
        <begin position="55"/>
        <end position="64"/>
    </location>
</feature>
<dbReference type="Gene3D" id="1.25.40.10">
    <property type="entry name" value="Tetratricopeptide repeat domain"/>
    <property type="match status" value="2"/>
</dbReference>
<dbReference type="InterPro" id="IPR011990">
    <property type="entry name" value="TPR-like_helical_dom_sf"/>
</dbReference>
<dbReference type="RefSeq" id="XP_018737284.1">
    <property type="nucleotide sequence ID" value="XM_018879360.1"/>
</dbReference>
<dbReference type="GeneID" id="30034327"/>
<sequence length="1356" mass="149892">MIFKPLSNLSRHAALAKHLWVQTGGHNQSSQPSAFFLTTNQLARQQSQLAVRHGNGFGSSGGSSGEDSTTTASYATIGSSSTFQTITPLSSLDDEKHREILEAAGGVHEPANSSASGGYMMYNHQRTLVKPKPVTEFHRRYSIDARSEAAETRDQKVDATEPKNASVNSQSEVAVEQAGLNPEIESQPQHQQQSDELLVQQVELTQNEETEVSSSLLESESQVHSQTLSDVQSQPQTRSVSQSSAPSSIASLEQLTVSKTSAAIPNLGTVSVSRNSTSFDDQISIAFSSSDYERVIELYRTLFPSKPLSIHAFNKVLISIANVCTENTNNPDLGPLLDAYTSLLSTKALVPNVHTYSILITTLLESADKLGETPNLINLRNVESRHANLLPSVASELAKALEVASMYSDLVFQLFEASNSVKVRNYPSSIYVQLLDAAIKFNKLDQLPKIIQHIQSSSSDSSLDVDLLLIKSYGLTKDVKSATEVFNKYQKGSKSQFSPELVSAMVSTYFHCDDAASAAQLVETIINDRSKDLFVQSPEFEQILVQVFTGFARLGQYSDTWAWLQQAESDSSICPISLDTLVKTFSSVCNARADSVNVESDGAVVHQMFDFVAAIKASSNSDLFNDARCDYINYCISTNNLERLYKAISETQYRGGIWDETTLFRVVQFLSQQGQLDLALNVFQMQSFRLKKYLAENDASDQYSAFGEEVLSLIVAGMKSQNQLTMDNALAVAKSGFMTPRVFANTNGGGIDVMQAIWAARSNGVEIYSSARSLALDIVDLHCTWIQSCTQGSLGNLSIPTEIAQELTKNFKIFIQDIISQKLPISNVLHENVESSLQLLNDYASIELWNDYFHKSQKPESPPFVEEARSEPFTIVNLDASAEIIGYARTEHGVMQALNTLRDTFIRKELVTPDAILYLVEAAATGKLKGANEIIREVYSLSLQYLPPHTMAPQAWDAWCAIHRSIVTHSAETDYALAEQAYVSLLNMGSCPDATSYGQLMAHAPTNGNRDEAVDAMRMFNEARASGIPLNTFIYNVLLSKLSKARKLKEAVAVFDEMDRLNIKKSNVTYGTMISACCRAGDGDFAMKLFNEMERSPLYIPKVAPFNIMLQYFVHAKQDRQSALKVYNQLRALGLKPSPHTYKLLIDMYSTIEPIDIASADKVLLTIKEDGSEVTSQHFAALLFTRGVVKNDLAAAQEFYDVLVHERKIRPDKVIFQALLESYVVNNKVRDTTKVLQEMIAYGVDLNAYMANILIRGWASISLDKSVGLFDYILQGNIAEPSSYESIIRAFIFHGDFTSANNVLNLMRTNRYPEAVVQKVDTLIKQSATTTPSGDRILLDSIFRHDAHRLHAVNAA</sequence>
<feature type="repeat" description="PPR" evidence="6">
    <location>
        <begin position="1031"/>
        <end position="1065"/>
    </location>
</feature>
<evidence type="ECO:0000256" key="1">
    <source>
        <dbReference type="ARBA" id="ARBA00004173"/>
    </source>
</evidence>
<organism evidence="9 10">
    <name type="scientific">Sugiyamaella lignohabitans</name>
    <dbReference type="NCBI Taxonomy" id="796027"/>
    <lineage>
        <taxon>Eukaryota</taxon>
        <taxon>Fungi</taxon>
        <taxon>Dikarya</taxon>
        <taxon>Ascomycota</taxon>
        <taxon>Saccharomycotina</taxon>
        <taxon>Dipodascomycetes</taxon>
        <taxon>Dipodascales</taxon>
        <taxon>Trichomonascaceae</taxon>
        <taxon>Sugiyamaella</taxon>
    </lineage>
</organism>
<evidence type="ECO:0000256" key="5">
    <source>
        <dbReference type="ARBA" id="ARBA00044511"/>
    </source>
</evidence>
<feature type="region of interest" description="Disordered" evidence="7">
    <location>
        <begin position="209"/>
        <end position="245"/>
    </location>
</feature>
<keyword evidence="10" id="KW-1185">Reference proteome</keyword>
<feature type="region of interest" description="Disordered" evidence="7">
    <location>
        <begin position="52"/>
        <end position="72"/>
    </location>
</feature>
<feature type="compositionally biased region" description="Polar residues" evidence="7">
    <location>
        <begin position="222"/>
        <end position="238"/>
    </location>
</feature>
<name>A0A161HMC1_9ASCO</name>
<keyword evidence="3" id="KW-0677">Repeat</keyword>
<dbReference type="Pfam" id="PF17177">
    <property type="entry name" value="PPR_long"/>
    <property type="match status" value="1"/>
</dbReference>
<comment type="function">
    <text evidence="4">Regulates mitochondrial small subunit maturation by controlling 15S rRNA 5'-end processing. Localizes to the 5' precursor of the 15S rRNA in a position that is subsequently occupied by mS47 in the mature yeast mtSSU. Uses structure and sequence-specific RNA recognition, binding to a single-stranded region of the precursor and specifically recognizing bases -6 to -1. The exchange of Ccm1 for mS47 is coupled to the irreversible removal of precursor rRNA that is accompanied by conformational changes of the mitoribosomal proteins uS5m and mS26. These conformational changes signal completion of 5'-end rRNA processing through protection of the mature 5'-end of the 15S rRNA and stabilization of mS47. The removal of the 5' precursor together with the dissociation of Ccm1 may be catalyzed by the 5'-3' exoribonuclease Pet127. Involved in the specific removal of group I introns in mitochondrial encoded transcripts.</text>
</comment>
<feature type="region of interest" description="Disordered" evidence="7">
    <location>
        <begin position="145"/>
        <end position="178"/>
    </location>
</feature>
<evidence type="ECO:0000256" key="2">
    <source>
        <dbReference type="ARBA" id="ARBA00006192"/>
    </source>
</evidence>
<dbReference type="Proteomes" id="UP000189580">
    <property type="component" value="Chromosome b"/>
</dbReference>
<evidence type="ECO:0000313" key="10">
    <source>
        <dbReference type="Proteomes" id="UP000189580"/>
    </source>
</evidence>
<dbReference type="PANTHER" id="PTHR47447:SF23">
    <property type="entry name" value="PENTACOTRIPEPTIDE-REPEAT REGION OF PRORP DOMAIN-CONTAINING PROTEIN"/>
    <property type="match status" value="1"/>
</dbReference>
<comment type="subunit">
    <text evidence="5">Binds to mitochondrial small subunit 15S rRNA.</text>
</comment>
<feature type="compositionally biased region" description="Basic and acidic residues" evidence="7">
    <location>
        <begin position="145"/>
        <end position="161"/>
    </location>
</feature>
<dbReference type="InterPro" id="IPR002885">
    <property type="entry name" value="PPR_rpt"/>
</dbReference>
<dbReference type="InterPro" id="IPR033443">
    <property type="entry name" value="PROP1-like_PPR_dom"/>
</dbReference>
<comment type="similarity">
    <text evidence="2">Belongs to the CCM1 family.</text>
</comment>
<protein>
    <recommendedName>
        <fullName evidence="8">PROP1-like PPR domain-containing protein</fullName>
    </recommendedName>
</protein>
<dbReference type="SUPFAM" id="SSF48452">
    <property type="entry name" value="TPR-like"/>
    <property type="match status" value="1"/>
</dbReference>
<gene>
    <name evidence="9" type="ORF">AWJ20_2418</name>
</gene>
<dbReference type="OrthoDB" id="411857at2759"/>
<evidence type="ECO:0000256" key="3">
    <source>
        <dbReference type="ARBA" id="ARBA00022737"/>
    </source>
</evidence>
<evidence type="ECO:0000256" key="7">
    <source>
        <dbReference type="SAM" id="MobiDB-lite"/>
    </source>
</evidence>
<dbReference type="EMBL" id="CP014503">
    <property type="protein sequence ID" value="ANB14807.1"/>
    <property type="molecule type" value="Genomic_DNA"/>
</dbReference>
<evidence type="ECO:0000313" key="9">
    <source>
        <dbReference type="EMBL" id="ANB14807.1"/>
    </source>
</evidence>
<dbReference type="KEGG" id="slb:AWJ20_2418"/>
<accession>A0A161HMC1</accession>
<dbReference type="NCBIfam" id="TIGR00756">
    <property type="entry name" value="PPR"/>
    <property type="match status" value="2"/>
</dbReference>
<dbReference type="PROSITE" id="PS51375">
    <property type="entry name" value="PPR"/>
    <property type="match status" value="2"/>
</dbReference>
<dbReference type="PANTHER" id="PTHR47447">
    <property type="entry name" value="OS03G0856100 PROTEIN"/>
    <property type="match status" value="1"/>
</dbReference>
<feature type="repeat" description="PPR" evidence="6">
    <location>
        <begin position="1066"/>
        <end position="1100"/>
    </location>
</feature>
<feature type="domain" description="PROP1-like PPR" evidence="8">
    <location>
        <begin position="1011"/>
        <end position="1145"/>
    </location>
</feature>
<dbReference type="GO" id="GO:0005739">
    <property type="term" value="C:mitochondrion"/>
    <property type="evidence" value="ECO:0007669"/>
    <property type="project" value="UniProtKB-SubCell"/>
</dbReference>
<comment type="subcellular location">
    <subcellularLocation>
        <location evidence="1">Mitochondrion</location>
    </subcellularLocation>
</comment>
<evidence type="ECO:0000256" key="4">
    <source>
        <dbReference type="ARBA" id="ARBA00044493"/>
    </source>
</evidence>